<protein>
    <recommendedName>
        <fullName evidence="2">Laminin G domain-containing protein</fullName>
    </recommendedName>
</protein>
<feature type="non-terminal residue" evidence="1">
    <location>
        <position position="109"/>
    </location>
</feature>
<gene>
    <name evidence="1" type="ORF">g.53040</name>
</gene>
<name>A0A1B6L9I0_9HEMI</name>
<accession>A0A1B6L9I0</accession>
<feature type="non-terminal residue" evidence="1">
    <location>
        <position position="1"/>
    </location>
</feature>
<reference evidence="1" key="1">
    <citation type="submission" date="2015-11" db="EMBL/GenBank/DDBJ databases">
        <title>De novo transcriptome assembly of four potential Pierce s Disease insect vectors from Arizona vineyards.</title>
        <authorList>
            <person name="Tassone E.E."/>
        </authorList>
    </citation>
    <scope>NUCLEOTIDE SEQUENCE</scope>
</reference>
<sequence>LRYMDADIDCTPADILYTRKDVSNGGIYSADNPANPLYQFTQEDLNGGRVLFRHSGEAESRVLLRVSDGVHHTEGILEVNASPPYVDILNNTRLVVRQGGSAHITSHNL</sequence>
<dbReference type="AlphaFoldDB" id="A0A1B6L9I0"/>
<dbReference type="Pfam" id="PF16184">
    <property type="entry name" value="Cadherin_3"/>
    <property type="match status" value="1"/>
</dbReference>
<dbReference type="EMBL" id="GEBQ01019706">
    <property type="protein sequence ID" value="JAT20271.1"/>
    <property type="molecule type" value="Transcribed_RNA"/>
</dbReference>
<proteinExistence type="predicted"/>
<evidence type="ECO:0008006" key="2">
    <source>
        <dbReference type="Google" id="ProtNLM"/>
    </source>
</evidence>
<evidence type="ECO:0000313" key="1">
    <source>
        <dbReference type="EMBL" id="JAT20271.1"/>
    </source>
</evidence>
<organism evidence="1">
    <name type="scientific">Graphocephala atropunctata</name>
    <dbReference type="NCBI Taxonomy" id="36148"/>
    <lineage>
        <taxon>Eukaryota</taxon>
        <taxon>Metazoa</taxon>
        <taxon>Ecdysozoa</taxon>
        <taxon>Arthropoda</taxon>
        <taxon>Hexapoda</taxon>
        <taxon>Insecta</taxon>
        <taxon>Pterygota</taxon>
        <taxon>Neoptera</taxon>
        <taxon>Paraneoptera</taxon>
        <taxon>Hemiptera</taxon>
        <taxon>Auchenorrhyncha</taxon>
        <taxon>Membracoidea</taxon>
        <taxon>Cicadellidae</taxon>
        <taxon>Cicadellinae</taxon>
        <taxon>Cicadellini</taxon>
        <taxon>Graphocephala</taxon>
    </lineage>
</organism>